<feature type="transmembrane region" description="Helical" evidence="5">
    <location>
        <begin position="43"/>
        <end position="63"/>
    </location>
</feature>
<feature type="transmembrane region" description="Helical" evidence="5">
    <location>
        <begin position="70"/>
        <end position="94"/>
    </location>
</feature>
<evidence type="ECO:0000256" key="5">
    <source>
        <dbReference type="SAM" id="Phobius"/>
    </source>
</evidence>
<evidence type="ECO:0000256" key="2">
    <source>
        <dbReference type="ARBA" id="ARBA00022692"/>
    </source>
</evidence>
<evidence type="ECO:0000313" key="8">
    <source>
        <dbReference type="Proteomes" id="UP000075809"/>
    </source>
</evidence>
<evidence type="ECO:0000256" key="4">
    <source>
        <dbReference type="ARBA" id="ARBA00023136"/>
    </source>
</evidence>
<accession>A0A151XI77</accession>
<feature type="transmembrane region" description="Helical" evidence="5">
    <location>
        <begin position="399"/>
        <end position="419"/>
    </location>
</feature>
<keyword evidence="2 5" id="KW-0812">Transmembrane</keyword>
<dbReference type="Pfam" id="PF00916">
    <property type="entry name" value="Sulfate_transp"/>
    <property type="match status" value="2"/>
</dbReference>
<evidence type="ECO:0000313" key="7">
    <source>
        <dbReference type="EMBL" id="KYQ60099.1"/>
    </source>
</evidence>
<dbReference type="InterPro" id="IPR001902">
    <property type="entry name" value="SLC26A/SulP_fam"/>
</dbReference>
<feature type="transmembrane region" description="Helical" evidence="5">
    <location>
        <begin position="426"/>
        <end position="443"/>
    </location>
</feature>
<keyword evidence="8" id="KW-1185">Reference proteome</keyword>
<dbReference type="InterPro" id="IPR011547">
    <property type="entry name" value="SLC26A/SulP_dom"/>
</dbReference>
<evidence type="ECO:0000256" key="1">
    <source>
        <dbReference type="ARBA" id="ARBA00004141"/>
    </source>
</evidence>
<feature type="transmembrane region" description="Helical" evidence="5">
    <location>
        <begin position="327"/>
        <end position="349"/>
    </location>
</feature>
<protein>
    <submittedName>
        <fullName evidence="7">Sodium-independent sulfate anion transporter</fullName>
    </submittedName>
</protein>
<dbReference type="GO" id="GO:0055085">
    <property type="term" value="P:transmembrane transport"/>
    <property type="evidence" value="ECO:0007669"/>
    <property type="project" value="InterPro"/>
</dbReference>
<proteinExistence type="predicted"/>
<dbReference type="Gene3D" id="3.30.750.24">
    <property type="entry name" value="STAS domain"/>
    <property type="match status" value="1"/>
</dbReference>
<dbReference type="GO" id="GO:0016020">
    <property type="term" value="C:membrane"/>
    <property type="evidence" value="ECO:0007669"/>
    <property type="project" value="UniProtKB-SubCell"/>
</dbReference>
<dbReference type="EMBL" id="KQ982088">
    <property type="protein sequence ID" value="KYQ60099.1"/>
    <property type="molecule type" value="Genomic_DNA"/>
</dbReference>
<feature type="transmembrane region" description="Helical" evidence="5">
    <location>
        <begin position="216"/>
        <end position="234"/>
    </location>
</feature>
<feature type="transmembrane region" description="Helical" evidence="5">
    <location>
        <begin position="156"/>
        <end position="186"/>
    </location>
</feature>
<keyword evidence="4 5" id="KW-0472">Membrane</keyword>
<reference evidence="7 8" key="1">
    <citation type="submission" date="2015-09" db="EMBL/GenBank/DDBJ databases">
        <title>Trachymyrmex zeteki WGS genome.</title>
        <authorList>
            <person name="Nygaard S."/>
            <person name="Hu H."/>
            <person name="Boomsma J."/>
            <person name="Zhang G."/>
        </authorList>
    </citation>
    <scope>NUCLEOTIDE SEQUENCE [LARGE SCALE GENOMIC DNA]</scope>
    <source>
        <strain evidence="7">Tzet28-1</strain>
        <tissue evidence="7">Whole body</tissue>
    </source>
</reference>
<feature type="transmembrane region" description="Helical" evidence="5">
    <location>
        <begin position="361"/>
        <end position="379"/>
    </location>
</feature>
<feature type="domain" description="SLC26A/SulP transporter" evidence="6">
    <location>
        <begin position="39"/>
        <end position="134"/>
    </location>
</feature>
<evidence type="ECO:0000259" key="6">
    <source>
        <dbReference type="Pfam" id="PF00916"/>
    </source>
</evidence>
<dbReference type="Proteomes" id="UP000075809">
    <property type="component" value="Unassembled WGS sequence"/>
</dbReference>
<feature type="domain" description="SLC26A/SulP transporter" evidence="6">
    <location>
        <begin position="163"/>
        <end position="460"/>
    </location>
</feature>
<comment type="subcellular location">
    <subcellularLocation>
        <location evidence="1">Membrane</location>
        <topology evidence="1">Multi-pass membrane protein</topology>
    </subcellularLocation>
</comment>
<keyword evidence="3 5" id="KW-1133">Transmembrane helix</keyword>
<dbReference type="STRING" id="64791.A0A151XI77"/>
<feature type="transmembrane region" description="Helical" evidence="5">
    <location>
        <begin position="255"/>
        <end position="280"/>
    </location>
</feature>
<feature type="transmembrane region" description="Helical" evidence="5">
    <location>
        <begin position="455"/>
        <end position="486"/>
    </location>
</feature>
<dbReference type="CDD" id="cd07042">
    <property type="entry name" value="STAS_SulP_like_sulfate_transporter"/>
    <property type="match status" value="1"/>
</dbReference>
<evidence type="ECO:0000256" key="3">
    <source>
        <dbReference type="ARBA" id="ARBA00022989"/>
    </source>
</evidence>
<name>A0A151XI77_9HYME</name>
<dbReference type="AlphaFoldDB" id="A0A151XI77"/>
<feature type="transmembrane region" description="Helical" evidence="5">
    <location>
        <begin position="114"/>
        <end position="135"/>
    </location>
</feature>
<organism evidence="7 8">
    <name type="scientific">Mycetomoellerius zeteki</name>
    <dbReference type="NCBI Taxonomy" id="64791"/>
    <lineage>
        <taxon>Eukaryota</taxon>
        <taxon>Metazoa</taxon>
        <taxon>Ecdysozoa</taxon>
        <taxon>Arthropoda</taxon>
        <taxon>Hexapoda</taxon>
        <taxon>Insecta</taxon>
        <taxon>Pterygota</taxon>
        <taxon>Neoptera</taxon>
        <taxon>Endopterygota</taxon>
        <taxon>Hymenoptera</taxon>
        <taxon>Apocrita</taxon>
        <taxon>Aculeata</taxon>
        <taxon>Formicoidea</taxon>
        <taxon>Formicidae</taxon>
        <taxon>Myrmicinae</taxon>
        <taxon>Mycetomoellerius</taxon>
    </lineage>
</organism>
<gene>
    <name evidence="7" type="ORF">ALC60_00851</name>
</gene>
<dbReference type="PANTHER" id="PTHR11814">
    <property type="entry name" value="SULFATE TRANSPORTER"/>
    <property type="match status" value="1"/>
</dbReference>
<sequence>MATEIDRRKKRTYIDRLHKLASRRMPILAWLPKYNSEKFLSDIIAGITVGLTVMPQGLAYATLAGLEPQYGLYSAFMGAIVYVLFGSCKDITIGPTALMALMTHDYVQGKNADFAILLAFLSGCLQLLMACLHLVKKVFPFRNTQGTQAMRKIIGSFIRFPSVLVDFISIPVTVGFTSATSVIIVASQLKGLLGLKISSQGFLDTLIKVFQNIGDTSLWDTGMSISCIAILLLFRKMKDVKLHVISKKSVNYQRIIAKAIWLISTARNAIVVVTCSAIAYKYDSSESGSLFILTGPVRSGLPPFGLPPFSTQVNNQTLTFTQMCSELGTSIILVPIIAVLGNVAIAKAFMNEGKVDASQELLTLGICNVLGSCASSMPVTGSFSRSAVNHASGVKTPMGGLYTGILILLALRLLTPYFYFIPKASLSAVIICAVIYMIEYEVVKLMWKSSKKDLIPMFVTFLFCLIIGVEYGILSGVAINLMFLLYPSARPTVHVDKYTTDCGAEYLLVTPGNSLYFPAVDFIKKSVGNAGIKQGSSQIPVVVDCRYILGADFTAAKGMKTLINEFSSRKQGLYFYNPRSDVVTVLKGACDDEFQYVSTQEELSYLLSTVQDTSSQQLLEQTHDKLHASLTLNNSEMIHRNARGSCHELSEVTSTLLHATAS</sequence>
<dbReference type="InterPro" id="IPR036513">
    <property type="entry name" value="STAS_dom_sf"/>
</dbReference>